<evidence type="ECO:0000256" key="4">
    <source>
        <dbReference type="ARBA" id="ARBA00022980"/>
    </source>
</evidence>
<dbReference type="PANTHER" id="PTHR10744">
    <property type="entry name" value="40S RIBOSOMAL PROTEIN S11 FAMILY MEMBER"/>
    <property type="match status" value="1"/>
</dbReference>
<dbReference type="NCBIfam" id="TIGR03635">
    <property type="entry name" value="uS17_bact"/>
    <property type="match status" value="1"/>
</dbReference>
<dbReference type="NCBIfam" id="NF004123">
    <property type="entry name" value="PRK05610.1"/>
    <property type="match status" value="1"/>
</dbReference>
<keyword evidence="9" id="KW-1185">Reference proteome</keyword>
<evidence type="ECO:0000256" key="5">
    <source>
        <dbReference type="ARBA" id="ARBA00023274"/>
    </source>
</evidence>
<dbReference type="EMBL" id="AP025732">
    <property type="protein sequence ID" value="BDI17854.1"/>
    <property type="molecule type" value="Genomic_DNA"/>
</dbReference>
<dbReference type="Gene3D" id="2.40.50.140">
    <property type="entry name" value="Nucleic acid-binding proteins"/>
    <property type="match status" value="1"/>
</dbReference>
<evidence type="ECO:0000313" key="8">
    <source>
        <dbReference type="EMBL" id="BDI17854.1"/>
    </source>
</evidence>
<dbReference type="PANTHER" id="PTHR10744:SF1">
    <property type="entry name" value="SMALL RIBOSOMAL SUBUNIT PROTEIN US17M"/>
    <property type="match status" value="1"/>
</dbReference>
<dbReference type="Pfam" id="PF00366">
    <property type="entry name" value="Ribosomal_S17"/>
    <property type="match status" value="1"/>
</dbReference>
<comment type="subunit">
    <text evidence="6">Part of the 30S ribosomal subunit.</text>
</comment>
<dbReference type="PROSITE" id="PS00056">
    <property type="entry name" value="RIBOSOMAL_S17"/>
    <property type="match status" value="1"/>
</dbReference>
<dbReference type="PRINTS" id="PR00973">
    <property type="entry name" value="RIBOSOMALS17"/>
</dbReference>
<evidence type="ECO:0000256" key="3">
    <source>
        <dbReference type="ARBA" id="ARBA00022884"/>
    </source>
</evidence>
<protein>
    <recommendedName>
        <fullName evidence="6">Small ribosomal subunit protein uS17</fullName>
    </recommendedName>
</protein>
<sequence length="82" mass="9466">MAVKERVGLVVSDKMQKTVVVAIENRAPHPKYGKIVVNTQRYKVHDEENQCKVGDRVRIQETRPLSKTKRWKITEVLNVKPA</sequence>
<accession>A0ABN6Q7J7</accession>
<comment type="function">
    <text evidence="6">One of the primary rRNA binding proteins, it binds specifically to the 5'-end of 16S ribosomal RNA.</text>
</comment>
<dbReference type="RefSeq" id="WP_069070773.1">
    <property type="nucleotide sequence ID" value="NZ_AP025732.1"/>
</dbReference>
<evidence type="ECO:0000256" key="2">
    <source>
        <dbReference type="ARBA" id="ARBA00022730"/>
    </source>
</evidence>
<dbReference type="InterPro" id="IPR000266">
    <property type="entry name" value="Ribosomal_uS17"/>
</dbReference>
<dbReference type="InterPro" id="IPR012340">
    <property type="entry name" value="NA-bd_OB-fold"/>
</dbReference>
<gene>
    <name evidence="6 8" type="primary">rpsQ</name>
    <name evidence="6" type="synonym">rps17</name>
    <name evidence="8" type="ORF">ANSO36C_36560</name>
</gene>
<comment type="similarity">
    <text evidence="1 6 7">Belongs to the universal ribosomal protein uS17 family.</text>
</comment>
<evidence type="ECO:0000256" key="6">
    <source>
        <dbReference type="HAMAP-Rule" id="MF_01345"/>
    </source>
</evidence>
<dbReference type="Proteomes" id="UP001055453">
    <property type="component" value="Chromosome"/>
</dbReference>
<name>A0ABN6Q7J7_NOSCO</name>
<keyword evidence="3 6" id="KW-0694">RNA-binding</keyword>
<keyword evidence="5 6" id="KW-0687">Ribonucleoprotein</keyword>
<keyword evidence="2 6" id="KW-0699">rRNA-binding</keyword>
<dbReference type="GO" id="GO:0005840">
    <property type="term" value="C:ribosome"/>
    <property type="evidence" value="ECO:0007669"/>
    <property type="project" value="UniProtKB-KW"/>
</dbReference>
<dbReference type="InterPro" id="IPR019979">
    <property type="entry name" value="Ribosomal_uS17_CS"/>
</dbReference>
<keyword evidence="4 6" id="KW-0689">Ribosomal protein</keyword>
<evidence type="ECO:0000256" key="1">
    <source>
        <dbReference type="ARBA" id="ARBA00010254"/>
    </source>
</evidence>
<evidence type="ECO:0000256" key="7">
    <source>
        <dbReference type="RuleBase" id="RU003872"/>
    </source>
</evidence>
<dbReference type="InterPro" id="IPR019984">
    <property type="entry name" value="Ribosomal_uS17_bact/chlr"/>
</dbReference>
<evidence type="ECO:0000313" key="9">
    <source>
        <dbReference type="Proteomes" id="UP001055453"/>
    </source>
</evidence>
<dbReference type="CDD" id="cd00364">
    <property type="entry name" value="Ribosomal_uS17"/>
    <property type="match status" value="1"/>
</dbReference>
<organism evidence="8 9">
    <name type="scientific">Nostoc cf. commune SO-36</name>
    <dbReference type="NCBI Taxonomy" id="449208"/>
    <lineage>
        <taxon>Bacteria</taxon>
        <taxon>Bacillati</taxon>
        <taxon>Cyanobacteriota</taxon>
        <taxon>Cyanophyceae</taxon>
        <taxon>Nostocales</taxon>
        <taxon>Nostocaceae</taxon>
        <taxon>Nostoc</taxon>
    </lineage>
</organism>
<dbReference type="HAMAP" id="MF_01345_B">
    <property type="entry name" value="Ribosomal_uS17_B"/>
    <property type="match status" value="1"/>
</dbReference>
<reference evidence="8" key="1">
    <citation type="submission" date="2022-04" db="EMBL/GenBank/DDBJ databases">
        <title>Complete genome sequence of a cyanobacterium, Nostoc sp. SO-36, isolated in Antarctica.</title>
        <authorList>
            <person name="Kanesaki Y."/>
            <person name="Effendi D."/>
            <person name="Sakamoto T."/>
            <person name="Ohtani S."/>
            <person name="Awai K."/>
        </authorList>
    </citation>
    <scope>NUCLEOTIDE SEQUENCE</scope>
    <source>
        <strain evidence="8">SO-36</strain>
    </source>
</reference>
<proteinExistence type="inferred from homology"/>
<dbReference type="SUPFAM" id="SSF50249">
    <property type="entry name" value="Nucleic acid-binding proteins"/>
    <property type="match status" value="1"/>
</dbReference>